<evidence type="ECO:0000256" key="10">
    <source>
        <dbReference type="ARBA" id="ARBA00022884"/>
    </source>
</evidence>
<dbReference type="SUPFAM" id="SSF101353">
    <property type="entry name" value="Putative anticodon-binding domain of alanyl-tRNA synthetase (AlaRS)"/>
    <property type="match status" value="1"/>
</dbReference>
<dbReference type="OrthoDB" id="2423964at2759"/>
<dbReference type="FunFam" id="3.30.54.20:FF:000001">
    <property type="entry name" value="Alanine--tRNA ligase"/>
    <property type="match status" value="1"/>
</dbReference>
<dbReference type="Proteomes" id="UP000198341">
    <property type="component" value="Chromosome 2"/>
</dbReference>
<comment type="subunit">
    <text evidence="15">Monomer.</text>
</comment>
<dbReference type="SMART" id="SM00863">
    <property type="entry name" value="tRNA_SAD"/>
    <property type="match status" value="1"/>
</dbReference>
<keyword evidence="6 15" id="KW-0479">Metal-binding</keyword>
<comment type="catalytic activity">
    <reaction evidence="15">
        <text>tRNA(Ala) + L-alanine + ATP = L-alanyl-tRNA(Ala) + AMP + diphosphate</text>
        <dbReference type="Rhea" id="RHEA:12540"/>
        <dbReference type="Rhea" id="RHEA-COMP:9657"/>
        <dbReference type="Rhea" id="RHEA-COMP:9923"/>
        <dbReference type="ChEBI" id="CHEBI:30616"/>
        <dbReference type="ChEBI" id="CHEBI:33019"/>
        <dbReference type="ChEBI" id="CHEBI:57972"/>
        <dbReference type="ChEBI" id="CHEBI:78442"/>
        <dbReference type="ChEBI" id="CHEBI:78497"/>
        <dbReference type="ChEBI" id="CHEBI:456215"/>
        <dbReference type="EC" id="6.1.1.7"/>
    </reaction>
</comment>
<gene>
    <name evidence="18" type="ORF">Bathy02g03560</name>
</gene>
<evidence type="ECO:0000256" key="13">
    <source>
        <dbReference type="ARBA" id="ARBA00023128"/>
    </source>
</evidence>
<evidence type="ECO:0000256" key="1">
    <source>
        <dbReference type="ARBA" id="ARBA00008429"/>
    </source>
</evidence>
<evidence type="ECO:0000256" key="12">
    <source>
        <dbReference type="ARBA" id="ARBA00022946"/>
    </source>
</evidence>
<keyword evidence="12" id="KW-0809">Transit peptide</keyword>
<dbReference type="Pfam" id="PF07973">
    <property type="entry name" value="tRNA_SAD"/>
    <property type="match status" value="1"/>
</dbReference>
<evidence type="ECO:0000256" key="5">
    <source>
        <dbReference type="ARBA" id="ARBA00022640"/>
    </source>
</evidence>
<evidence type="ECO:0000256" key="2">
    <source>
        <dbReference type="ARBA" id="ARBA00022528"/>
    </source>
</evidence>
<dbReference type="InterPro" id="IPR045864">
    <property type="entry name" value="aa-tRNA-synth_II/BPL/LPL"/>
</dbReference>
<dbReference type="eggNOG" id="KOG0188">
    <property type="taxonomic scope" value="Eukaryota"/>
</dbReference>
<dbReference type="SUPFAM" id="SSF50447">
    <property type="entry name" value="Translation proteins"/>
    <property type="match status" value="1"/>
</dbReference>
<feature type="binding site" evidence="15">
    <location>
        <position position="648"/>
    </location>
    <ligand>
        <name>Zn(2+)</name>
        <dbReference type="ChEBI" id="CHEBI:29105"/>
    </ligand>
</feature>
<keyword evidence="19" id="KW-1185">Reference proteome</keyword>
<keyword evidence="13 15" id="KW-0496">Mitochondrion</keyword>
<dbReference type="Gene3D" id="6.10.250.550">
    <property type="match status" value="1"/>
</dbReference>
<dbReference type="InterPro" id="IPR018164">
    <property type="entry name" value="Ala-tRNA-synth_IIc_N"/>
</dbReference>
<comment type="function">
    <text evidence="15">Catalyzes the attachment of alanine to tRNA(Ala) in a two-step reaction: alanine is first activated by ATP to form Ala-AMP and then transferred to the acceptor end of tRNA(Ala). Also edits incorrectly charged tRNA(Ala) via its editing domain.</text>
</comment>
<keyword evidence="4 15" id="KW-0436">Ligase</keyword>
<dbReference type="Pfam" id="PF02272">
    <property type="entry name" value="DHHA1"/>
    <property type="match status" value="1"/>
</dbReference>
<evidence type="ECO:0000313" key="18">
    <source>
        <dbReference type="EMBL" id="CCO14818.1"/>
    </source>
</evidence>
<dbReference type="InterPro" id="IPR023033">
    <property type="entry name" value="Ala_tRNA_ligase_euk/bac"/>
</dbReference>
<dbReference type="PANTHER" id="PTHR11777">
    <property type="entry name" value="ALANYL-TRNA SYNTHETASE"/>
    <property type="match status" value="1"/>
</dbReference>
<keyword evidence="15" id="KW-0963">Cytoplasm</keyword>
<keyword evidence="7 15" id="KW-0547">Nucleotide-binding</keyword>
<feature type="region of interest" description="Disordered" evidence="16">
    <location>
        <begin position="38"/>
        <end position="74"/>
    </location>
</feature>
<evidence type="ECO:0000256" key="15">
    <source>
        <dbReference type="HAMAP-Rule" id="MF_03133"/>
    </source>
</evidence>
<keyword evidence="2" id="KW-0150">Chloroplast</keyword>
<evidence type="ECO:0000256" key="9">
    <source>
        <dbReference type="ARBA" id="ARBA00022840"/>
    </source>
</evidence>
<feature type="binding site" evidence="15">
    <location>
        <position position="750"/>
    </location>
    <ligand>
        <name>Zn(2+)</name>
        <dbReference type="ChEBI" id="CHEBI:29105"/>
    </ligand>
</feature>
<feature type="domain" description="Alanyl-transfer RNA synthetases family profile" evidence="17">
    <location>
        <begin position="74"/>
        <end position="793"/>
    </location>
</feature>
<dbReference type="InterPro" id="IPR012947">
    <property type="entry name" value="tRNA_SAD"/>
</dbReference>
<keyword evidence="11 15" id="KW-0648">Protein biosynthesis</keyword>
<dbReference type="Gene3D" id="3.30.930.10">
    <property type="entry name" value="Bira Bifunctional Protein, Domain 2"/>
    <property type="match status" value="1"/>
</dbReference>
<keyword evidence="5" id="KW-0934">Plastid</keyword>
<sequence length="967" mass="105204">MLSNRCVIGFLNTGGKGVHGNLTSLRDVRRVFVWNNNNSSSSSSSSSSSCETMRRSQGVVVRASSSSSSDENTNSGRAIRTKFLNFYEKKNHAILPSSSLVPEDPTVLLTIAGMLQFKPIFMGQKEREVKSATTSQKCVRTNDIENVGVTARHHTFFEMLGNFSFGDYFKKEACAWAWELSVKELGIDKERIWVSVFETDEEAFAIWRDEVGVPEARILRMGAEDNFWAAGPTGPCGPCSELYYDFKPELGVEGVKDLNDDSRFVEFYNLVFMELSRDADGKTTPLKNKNIDTGMGLERVAQILQKKPNNYETDLMMPIIEKACAMAELKYDECDEKQKRMLKVAADHIRAVTYLISDGVFPSNVGRGYIVRRLIRRVVRSGKLLGMKEEGDSKTFTSAIAKVAIELSTECDPNVMKRSEKIYAELEREELGFKKTLANGENLLADIIARAKKDKNGVTGAEAFLLYDTYGFPLDITTDVAEDNNVEVDVEGFETEMEKARNLARAAAKTVDVTTGDALARVADDLNNDEHSAFIGYDSLFSRESKVLAIVNPKTGEMLERAREGDEVDVVLSQTPFYAESGGQIADVGVMVIEDSNTEVHVLDVQKAAGGRIISHRVRVESGEIVAKTSVLETKVDKDSRRRAKANHTATHLLQSALKQVMGDDVSQAGSLVSFDRLRFDFNSSRGPKPNELDEIEALVNEWIFDSTNLEVAEMPIADAKAKGATMMFGEKYGDVVRVVDVPNVSMELCGGTHVSNTSEICGFKILSESGIASGIRRIEAVAGPAVIDLVNSNAQVVNTLTKSLKIKPEEIPDRVKSMQKDLLEQQKLAEKLRGELAVAKASSLKSLAESHPSAQTQVLVAKMDEFVAPDALKVACESLLKSLGPDALVLLASASDDNTKVAIVCAAGDDAVKKGLNAGKICGATAKACGGGGGGKPNFAQAGGRDASNLAEALAAAKANAFETLN</sequence>
<dbReference type="EC" id="6.1.1.7" evidence="15"/>
<dbReference type="InterPro" id="IPR009000">
    <property type="entry name" value="Transl_B-barrel_sf"/>
</dbReference>
<dbReference type="Gene3D" id="3.30.54.20">
    <property type="match status" value="1"/>
</dbReference>
<dbReference type="GO" id="GO:0005739">
    <property type="term" value="C:mitochondrion"/>
    <property type="evidence" value="ECO:0007669"/>
    <property type="project" value="UniProtKB-SubCell"/>
</dbReference>
<dbReference type="PRINTS" id="PR00980">
    <property type="entry name" value="TRNASYNTHALA"/>
</dbReference>
<proteinExistence type="inferred from homology"/>
<dbReference type="HAMAP" id="MF_00036_B">
    <property type="entry name" value="Ala_tRNA_synth_B"/>
    <property type="match status" value="1"/>
</dbReference>
<comment type="subcellular location">
    <subcellularLocation>
        <location evidence="15">Mitochondrion</location>
    </subcellularLocation>
    <subcellularLocation>
        <location evidence="15">Cytoplasm</location>
    </subcellularLocation>
</comment>
<dbReference type="STRING" id="41875.K8EZW0"/>
<dbReference type="InterPro" id="IPR003156">
    <property type="entry name" value="DHHA1_dom"/>
</dbReference>
<dbReference type="PROSITE" id="PS50860">
    <property type="entry name" value="AA_TRNA_LIGASE_II_ALA"/>
    <property type="match status" value="1"/>
</dbReference>
<dbReference type="SUPFAM" id="SSF55681">
    <property type="entry name" value="Class II aaRS and biotin synthetases"/>
    <property type="match status" value="1"/>
</dbReference>
<dbReference type="GeneID" id="19017469"/>
<dbReference type="KEGG" id="bpg:Bathy02g03560"/>
<feature type="binding site" evidence="15">
    <location>
        <position position="754"/>
    </location>
    <ligand>
        <name>Zn(2+)</name>
        <dbReference type="ChEBI" id="CHEBI:29105"/>
    </ligand>
</feature>
<dbReference type="FunFam" id="3.30.930.10:FF:000004">
    <property type="entry name" value="Alanine--tRNA ligase"/>
    <property type="match status" value="1"/>
</dbReference>
<dbReference type="GO" id="GO:0008270">
    <property type="term" value="F:zinc ion binding"/>
    <property type="evidence" value="ECO:0007669"/>
    <property type="project" value="UniProtKB-UniRule"/>
</dbReference>
<dbReference type="GO" id="GO:0005524">
    <property type="term" value="F:ATP binding"/>
    <property type="evidence" value="ECO:0007669"/>
    <property type="project" value="UniProtKB-UniRule"/>
</dbReference>
<keyword evidence="14 15" id="KW-0030">Aminoacyl-tRNA synthetase</keyword>
<dbReference type="GO" id="GO:0005829">
    <property type="term" value="C:cytosol"/>
    <property type="evidence" value="ECO:0007669"/>
    <property type="project" value="TreeGrafter"/>
</dbReference>
<dbReference type="CDD" id="cd00673">
    <property type="entry name" value="AlaRS_core"/>
    <property type="match status" value="1"/>
</dbReference>
<feature type="binding site" evidence="15">
    <location>
        <position position="652"/>
    </location>
    <ligand>
        <name>Zn(2+)</name>
        <dbReference type="ChEBI" id="CHEBI:29105"/>
    </ligand>
</feature>
<dbReference type="Gene3D" id="2.40.30.130">
    <property type="match status" value="1"/>
</dbReference>
<reference evidence="18 19" key="1">
    <citation type="submission" date="2011-10" db="EMBL/GenBank/DDBJ databases">
        <authorList>
            <person name="Genoscope - CEA"/>
        </authorList>
    </citation>
    <scope>NUCLEOTIDE SEQUENCE [LARGE SCALE GENOMIC DNA]</scope>
    <source>
        <strain evidence="18 19">RCC 1105</strain>
    </source>
</reference>
<keyword evidence="10 15" id="KW-0694">RNA-binding</keyword>
<dbReference type="NCBIfam" id="TIGR00344">
    <property type="entry name" value="alaS"/>
    <property type="match status" value="1"/>
</dbReference>
<dbReference type="InterPro" id="IPR018163">
    <property type="entry name" value="Thr/Ala-tRNA-synth_IIc_edit"/>
</dbReference>
<keyword evidence="8 15" id="KW-0862">Zinc</keyword>
<evidence type="ECO:0000256" key="6">
    <source>
        <dbReference type="ARBA" id="ARBA00022723"/>
    </source>
</evidence>
<dbReference type="FunFam" id="3.30.980.10:FF:000004">
    <property type="entry name" value="Alanine--tRNA ligase, cytoplasmic"/>
    <property type="match status" value="1"/>
</dbReference>
<dbReference type="Gene3D" id="3.30.980.10">
    <property type="entry name" value="Threonyl-trna Synthetase, Chain A, domain 2"/>
    <property type="match status" value="1"/>
</dbReference>
<evidence type="ECO:0000259" key="17">
    <source>
        <dbReference type="PROSITE" id="PS50860"/>
    </source>
</evidence>
<protein>
    <recommendedName>
        <fullName evidence="15">Alanine--tRNA ligase</fullName>
        <ecNumber evidence="15">6.1.1.7</ecNumber>
    </recommendedName>
    <alternativeName>
        <fullName evidence="15">Alanyl-tRNA synthetase</fullName>
        <shortName evidence="15">AlaRS</shortName>
    </alternativeName>
</protein>
<dbReference type="GO" id="GO:0000049">
    <property type="term" value="F:tRNA binding"/>
    <property type="evidence" value="ECO:0007669"/>
    <property type="project" value="UniProtKB-KW"/>
</dbReference>
<evidence type="ECO:0000313" key="19">
    <source>
        <dbReference type="Proteomes" id="UP000198341"/>
    </source>
</evidence>
<name>K8EZW0_9CHLO</name>
<feature type="compositionally biased region" description="Low complexity" evidence="16">
    <location>
        <begin position="38"/>
        <end position="49"/>
    </location>
</feature>
<evidence type="ECO:0000256" key="14">
    <source>
        <dbReference type="ARBA" id="ARBA00023146"/>
    </source>
</evidence>
<evidence type="ECO:0000256" key="3">
    <source>
        <dbReference type="ARBA" id="ARBA00022555"/>
    </source>
</evidence>
<dbReference type="InterPro" id="IPR050058">
    <property type="entry name" value="Ala-tRNA_ligase"/>
</dbReference>
<evidence type="ECO:0000256" key="16">
    <source>
        <dbReference type="SAM" id="MobiDB-lite"/>
    </source>
</evidence>
<dbReference type="SUPFAM" id="SSF55186">
    <property type="entry name" value="ThrRS/AlaRS common domain"/>
    <property type="match status" value="1"/>
</dbReference>
<comment type="domain">
    <text evidence="15">Consists of three domains; the N-terminal catalytic domain, the editing domain and the C-terminal C-Ala domain. The editing domain removes incorrectly charged amino acids, while the C-Ala domain, along with tRNA(Ala), serves as a bridge to cooperatively bring together the editing and aminoacylation centers thus stimulating deacylation of misacylated tRNAs.</text>
</comment>
<dbReference type="GO" id="GO:0002161">
    <property type="term" value="F:aminoacyl-tRNA deacylase activity"/>
    <property type="evidence" value="ECO:0007669"/>
    <property type="project" value="TreeGrafter"/>
</dbReference>
<dbReference type="EMBL" id="FO082277">
    <property type="protein sequence ID" value="CCO14818.1"/>
    <property type="molecule type" value="Genomic_DNA"/>
</dbReference>
<keyword evidence="9 15" id="KW-0067">ATP-binding</keyword>
<evidence type="ECO:0000256" key="11">
    <source>
        <dbReference type="ARBA" id="ARBA00022917"/>
    </source>
</evidence>
<dbReference type="InterPro" id="IPR002318">
    <property type="entry name" value="Ala-tRNA-lgiase_IIc"/>
</dbReference>
<dbReference type="AlphaFoldDB" id="K8EZW0"/>
<dbReference type="FunFam" id="3.10.310.40:FF:000001">
    <property type="entry name" value="Alanine--tRNA ligase"/>
    <property type="match status" value="1"/>
</dbReference>
<dbReference type="GO" id="GO:0070143">
    <property type="term" value="P:mitochondrial alanyl-tRNA aminoacylation"/>
    <property type="evidence" value="ECO:0007669"/>
    <property type="project" value="UniProtKB-UniRule"/>
</dbReference>
<dbReference type="InterPro" id="IPR018162">
    <property type="entry name" value="Ala-tRNA-ligase_IIc_anticod-bd"/>
</dbReference>
<comment type="cofactor">
    <cofactor evidence="15">
        <name>Zn(2+)</name>
        <dbReference type="ChEBI" id="CHEBI:29105"/>
    </cofactor>
    <text evidence="15">Binds 1 zinc ion per subunit.</text>
</comment>
<dbReference type="InterPro" id="IPR018165">
    <property type="entry name" value="Ala-tRNA-synth_IIc_core"/>
</dbReference>
<dbReference type="GO" id="GO:0004813">
    <property type="term" value="F:alanine-tRNA ligase activity"/>
    <property type="evidence" value="ECO:0007669"/>
    <property type="project" value="UniProtKB-UniRule"/>
</dbReference>
<dbReference type="PANTHER" id="PTHR11777:SF9">
    <property type="entry name" value="ALANINE--TRNA LIGASE, CYTOPLASMIC"/>
    <property type="match status" value="1"/>
</dbReference>
<keyword evidence="3 15" id="KW-0820">tRNA-binding</keyword>
<evidence type="ECO:0000256" key="8">
    <source>
        <dbReference type="ARBA" id="ARBA00022833"/>
    </source>
</evidence>
<organism evidence="18 19">
    <name type="scientific">Bathycoccus prasinos</name>
    <dbReference type="NCBI Taxonomy" id="41875"/>
    <lineage>
        <taxon>Eukaryota</taxon>
        <taxon>Viridiplantae</taxon>
        <taxon>Chlorophyta</taxon>
        <taxon>Mamiellophyceae</taxon>
        <taxon>Mamiellales</taxon>
        <taxon>Bathycoccaceae</taxon>
        <taxon>Bathycoccus</taxon>
    </lineage>
</organism>
<dbReference type="Gene3D" id="3.10.310.40">
    <property type="match status" value="1"/>
</dbReference>
<dbReference type="Pfam" id="PF01411">
    <property type="entry name" value="tRNA-synt_2c"/>
    <property type="match status" value="1"/>
</dbReference>
<comment type="similarity">
    <text evidence="1">Belongs to the class-II aminoacyl-tRNA synthetase family. Alax-L subfamily.</text>
</comment>
<accession>K8EZW0</accession>
<evidence type="ECO:0000256" key="7">
    <source>
        <dbReference type="ARBA" id="ARBA00022741"/>
    </source>
</evidence>
<dbReference type="RefSeq" id="XP_007514578.1">
    <property type="nucleotide sequence ID" value="XM_007514516.1"/>
</dbReference>
<evidence type="ECO:0000256" key="4">
    <source>
        <dbReference type="ARBA" id="ARBA00022598"/>
    </source>
</evidence>